<comment type="caution">
    <text evidence="2">The sequence shown here is derived from an EMBL/GenBank/DDBJ whole genome shotgun (WGS) entry which is preliminary data.</text>
</comment>
<dbReference type="Proteomes" id="UP000799429">
    <property type="component" value="Unassembled WGS sequence"/>
</dbReference>
<feature type="region of interest" description="Disordered" evidence="1">
    <location>
        <begin position="169"/>
        <end position="193"/>
    </location>
</feature>
<evidence type="ECO:0000256" key="1">
    <source>
        <dbReference type="SAM" id="MobiDB-lite"/>
    </source>
</evidence>
<name>A0A9P4VRR9_9PEZI</name>
<evidence type="ECO:0000313" key="3">
    <source>
        <dbReference type="Proteomes" id="UP000799429"/>
    </source>
</evidence>
<feature type="compositionally biased region" description="Polar residues" evidence="1">
    <location>
        <begin position="364"/>
        <end position="374"/>
    </location>
</feature>
<accession>A0A9P4VRR9</accession>
<organism evidence="2 3">
    <name type="scientific">Patellaria atrata CBS 101060</name>
    <dbReference type="NCBI Taxonomy" id="1346257"/>
    <lineage>
        <taxon>Eukaryota</taxon>
        <taxon>Fungi</taxon>
        <taxon>Dikarya</taxon>
        <taxon>Ascomycota</taxon>
        <taxon>Pezizomycotina</taxon>
        <taxon>Dothideomycetes</taxon>
        <taxon>Dothideomycetes incertae sedis</taxon>
        <taxon>Patellariales</taxon>
        <taxon>Patellariaceae</taxon>
        <taxon>Patellaria</taxon>
    </lineage>
</organism>
<keyword evidence="3" id="KW-1185">Reference proteome</keyword>
<reference evidence="2" key="1">
    <citation type="journal article" date="2020" name="Stud. Mycol.">
        <title>101 Dothideomycetes genomes: a test case for predicting lifestyles and emergence of pathogens.</title>
        <authorList>
            <person name="Haridas S."/>
            <person name="Albert R."/>
            <person name="Binder M."/>
            <person name="Bloem J."/>
            <person name="Labutti K."/>
            <person name="Salamov A."/>
            <person name="Andreopoulos B."/>
            <person name="Baker S."/>
            <person name="Barry K."/>
            <person name="Bills G."/>
            <person name="Bluhm B."/>
            <person name="Cannon C."/>
            <person name="Castanera R."/>
            <person name="Culley D."/>
            <person name="Daum C."/>
            <person name="Ezra D."/>
            <person name="Gonzalez J."/>
            <person name="Henrissat B."/>
            <person name="Kuo A."/>
            <person name="Liang C."/>
            <person name="Lipzen A."/>
            <person name="Lutzoni F."/>
            <person name="Magnuson J."/>
            <person name="Mondo S."/>
            <person name="Nolan M."/>
            <person name="Ohm R."/>
            <person name="Pangilinan J."/>
            <person name="Park H.-J."/>
            <person name="Ramirez L."/>
            <person name="Alfaro M."/>
            <person name="Sun H."/>
            <person name="Tritt A."/>
            <person name="Yoshinaga Y."/>
            <person name="Zwiers L.-H."/>
            <person name="Turgeon B."/>
            <person name="Goodwin S."/>
            <person name="Spatafora J."/>
            <person name="Crous P."/>
            <person name="Grigoriev I."/>
        </authorList>
    </citation>
    <scope>NUCLEOTIDE SEQUENCE</scope>
    <source>
        <strain evidence="2">CBS 101060</strain>
    </source>
</reference>
<dbReference type="EMBL" id="MU006098">
    <property type="protein sequence ID" value="KAF2837824.1"/>
    <property type="molecule type" value="Genomic_DNA"/>
</dbReference>
<feature type="region of interest" description="Disordered" evidence="1">
    <location>
        <begin position="86"/>
        <end position="133"/>
    </location>
</feature>
<protein>
    <submittedName>
        <fullName evidence="2">Uncharacterized protein</fullName>
    </submittedName>
</protein>
<dbReference type="AlphaFoldDB" id="A0A9P4VRR9"/>
<feature type="region of interest" description="Disordered" evidence="1">
    <location>
        <begin position="349"/>
        <end position="374"/>
    </location>
</feature>
<proteinExistence type="predicted"/>
<evidence type="ECO:0000313" key="2">
    <source>
        <dbReference type="EMBL" id="KAF2837824.1"/>
    </source>
</evidence>
<sequence>MSTSAPYYHQLSFQGGSHAGHPNGYQANEEEYAVTQGVASLAAPYPDAPRTPNMLETFNHQAQQALEEHQRLESNGIAELLEAATVQNGSSESRDQAGRILQPSRTVDELRQSPHTSQLGKRKRSLDDANNSSLEQDLQVNLDPAIAADPTTPDAKRQKQNDVLVSTNDEAQVESTNNNSSPSNKNTSSSQRTEMRFPGMASAAALFREPTAAGAKKYTRPPMSKLYASLQLSPENFIHLQGEAKAYMLDPENPERQECVGSRGKGDTDMVKLKLFNCVRDFLTTGVGDKYFSESAPAPEIDETGKPYPDGERPPRKWVWPRDGTKIVTLVTPLLRRMVTNERQRQYAVVTRKGGGPSKKGKETTSFPQEENIRSGSVGSIDAAQQQHEVCFPMFASTKQISSVQTWIKPTY</sequence>
<feature type="region of interest" description="Disordered" evidence="1">
    <location>
        <begin position="294"/>
        <end position="317"/>
    </location>
</feature>
<dbReference type="OrthoDB" id="5373017at2759"/>
<feature type="compositionally biased region" description="Low complexity" evidence="1">
    <location>
        <begin position="175"/>
        <end position="190"/>
    </location>
</feature>
<gene>
    <name evidence="2" type="ORF">M501DRAFT_141315</name>
</gene>
<feature type="compositionally biased region" description="Basic and acidic residues" evidence="1">
    <location>
        <begin position="303"/>
        <end position="315"/>
    </location>
</feature>